<dbReference type="AlphaFoldDB" id="A0A9X1F1X3"/>
<proteinExistence type="inferred from homology"/>
<sequence length="149" mass="15388">MLLRLFGAKIGANAHIYPSVRITIPWNIDIGDEAGVGDGAILYALGPITIGARATVSQGAHLCAGSHDISDSARRLLKPPIEIGSDAWVCADAFVGPGVTIGQGSIAGARAVVTKDVDPGVIVAGNPARHIRSLETGGRGEETTERLDR</sequence>
<dbReference type="EMBL" id="JAGSPC010000001">
    <property type="protein sequence ID" value="MBV7258516.1"/>
    <property type="molecule type" value="Genomic_DNA"/>
</dbReference>
<dbReference type="Proteomes" id="UP001138681">
    <property type="component" value="Unassembled WGS sequence"/>
</dbReference>
<name>A0A9X1F1X3_9SPHN</name>
<organism evidence="3 4">
    <name type="scientific">Erythrobacter crassostreae</name>
    <dbReference type="NCBI Taxonomy" id="2828328"/>
    <lineage>
        <taxon>Bacteria</taxon>
        <taxon>Pseudomonadati</taxon>
        <taxon>Pseudomonadota</taxon>
        <taxon>Alphaproteobacteria</taxon>
        <taxon>Sphingomonadales</taxon>
        <taxon>Erythrobacteraceae</taxon>
        <taxon>Erythrobacter/Porphyrobacter group</taxon>
        <taxon>Erythrobacter</taxon>
    </lineage>
</organism>
<keyword evidence="2" id="KW-0808">Transferase</keyword>
<comment type="similarity">
    <text evidence="1">Belongs to the transferase hexapeptide repeat family.</text>
</comment>
<dbReference type="PANTHER" id="PTHR23416">
    <property type="entry name" value="SIALIC ACID SYNTHASE-RELATED"/>
    <property type="match status" value="1"/>
</dbReference>
<dbReference type="GO" id="GO:0005829">
    <property type="term" value="C:cytosol"/>
    <property type="evidence" value="ECO:0007669"/>
    <property type="project" value="TreeGrafter"/>
</dbReference>
<dbReference type="PANTHER" id="PTHR23416:SF23">
    <property type="entry name" value="ACETYLTRANSFERASE C18B11.09C-RELATED"/>
    <property type="match status" value="1"/>
</dbReference>
<gene>
    <name evidence="3" type="ORF">KCG46_02870</name>
</gene>
<evidence type="ECO:0000256" key="2">
    <source>
        <dbReference type="ARBA" id="ARBA00022679"/>
    </source>
</evidence>
<reference evidence="3" key="1">
    <citation type="submission" date="2021-04" db="EMBL/GenBank/DDBJ databases">
        <authorList>
            <person name="Pira H."/>
            <person name="Risdian C."/>
            <person name="Wink J."/>
        </authorList>
    </citation>
    <scope>NUCLEOTIDE SEQUENCE</scope>
    <source>
        <strain evidence="3">WH158</strain>
    </source>
</reference>
<keyword evidence="4" id="KW-1185">Reference proteome</keyword>
<accession>A0A9X1F1X3</accession>
<evidence type="ECO:0000313" key="3">
    <source>
        <dbReference type="EMBL" id="MBV7258516.1"/>
    </source>
</evidence>
<comment type="caution">
    <text evidence="3">The sequence shown here is derived from an EMBL/GenBank/DDBJ whole genome shotgun (WGS) entry which is preliminary data.</text>
</comment>
<evidence type="ECO:0000313" key="4">
    <source>
        <dbReference type="Proteomes" id="UP001138681"/>
    </source>
</evidence>
<dbReference type="RefSeq" id="WP_218403827.1">
    <property type="nucleotide sequence ID" value="NZ_JAGSPC010000001.1"/>
</dbReference>
<dbReference type="CDD" id="cd05825">
    <property type="entry name" value="LbH_wcaF_like"/>
    <property type="match status" value="1"/>
</dbReference>
<protein>
    <submittedName>
        <fullName evidence="3">Colanic acid biosynthesis acetyltransferase</fullName>
    </submittedName>
</protein>
<dbReference type="GO" id="GO:0008374">
    <property type="term" value="F:O-acyltransferase activity"/>
    <property type="evidence" value="ECO:0007669"/>
    <property type="project" value="TreeGrafter"/>
</dbReference>
<evidence type="ECO:0000256" key="1">
    <source>
        <dbReference type="ARBA" id="ARBA00007274"/>
    </source>
</evidence>
<dbReference type="InterPro" id="IPR051159">
    <property type="entry name" value="Hexapeptide_acetyltransf"/>
</dbReference>